<evidence type="ECO:0000313" key="3">
    <source>
        <dbReference type="EMBL" id="SIQ20950.1"/>
    </source>
</evidence>
<dbReference type="AlphaFoldDB" id="A0A1N6QWD5"/>
<feature type="domain" description="Endonuclease GajA/Old nuclease/RecF-like AAA" evidence="2">
    <location>
        <begin position="6"/>
        <end position="436"/>
    </location>
</feature>
<gene>
    <name evidence="3" type="ORF">SAMN05878282_102709</name>
</gene>
<dbReference type="InterPro" id="IPR041685">
    <property type="entry name" value="AAA_GajA/Old/RecF-like"/>
</dbReference>
<dbReference type="InterPro" id="IPR051396">
    <property type="entry name" value="Bact_Antivir_Def_Nuclease"/>
</dbReference>
<dbReference type="PANTHER" id="PTHR43581:SF2">
    <property type="entry name" value="EXCINUCLEASE ATPASE SUBUNIT"/>
    <property type="match status" value="1"/>
</dbReference>
<dbReference type="PANTHER" id="PTHR43581">
    <property type="entry name" value="ATP/GTP PHOSPHATASE"/>
    <property type="match status" value="1"/>
</dbReference>
<dbReference type="EMBL" id="FTMP01000002">
    <property type="protein sequence ID" value="SIQ20950.1"/>
    <property type="molecule type" value="Genomic_DNA"/>
</dbReference>
<name>A0A1N6QWD5_AQUAC</name>
<evidence type="ECO:0000259" key="2">
    <source>
        <dbReference type="Pfam" id="PF13175"/>
    </source>
</evidence>
<accession>A0A1N6QWD5</accession>
<dbReference type="Gene3D" id="3.40.50.300">
    <property type="entry name" value="P-loop containing nucleotide triphosphate hydrolases"/>
    <property type="match status" value="2"/>
</dbReference>
<feature type="region of interest" description="Disordered" evidence="1">
    <location>
        <begin position="447"/>
        <end position="473"/>
    </location>
</feature>
<evidence type="ECO:0000313" key="4">
    <source>
        <dbReference type="Proteomes" id="UP000185841"/>
    </source>
</evidence>
<protein>
    <submittedName>
        <fullName evidence="3">AAA ATPase domain-containing protein</fullName>
    </submittedName>
</protein>
<sequence>MREQGIKKIEVKGLHHHLDIELNFNSGLNIIYGKNGKGKTTVLHILANILELDINRFKHLQFKSIHLENFGKTKLDLTKSKDGKIQVYINGNEAGAHETDSVVPEISPAEKGTIREAFGGRPVYLPAFRAILERVKTSPYDAPSRDPAFDLVKRQELNAIREAEEFNHSRTWNNLEHIASANAKKTIQCREWFGAFVPTIRYPSISEVTDSISNEFYEAQAEVSHSERRMLSSMFVSVFRALVSNDETPSDGEIEPLMTRVRDCLDIEDDNYYPDHIGVQLASALYKVGEAGSREQSEAQKRVLKLYAEMLESRKRERTEAFHKVKKFEDAVNIFLDGKTLHVSDTWRSDHRRVRECVYIETENKKKYPLTSLSSGERQILTMLFSATRMSTTATGAFLIDEPELSLHVDWQRIILGILNSQTLNRQIIACTHSPEVGADHSDAVQMFSPTTSSHEPNLSDSEDPQYVMDDGL</sequence>
<proteinExistence type="predicted"/>
<dbReference type="SUPFAM" id="SSF52540">
    <property type="entry name" value="P-loop containing nucleoside triphosphate hydrolases"/>
    <property type="match status" value="1"/>
</dbReference>
<dbReference type="Pfam" id="PF13175">
    <property type="entry name" value="AAA_15"/>
    <property type="match status" value="1"/>
</dbReference>
<dbReference type="Proteomes" id="UP000185841">
    <property type="component" value="Unassembled WGS sequence"/>
</dbReference>
<dbReference type="RefSeq" id="WP_076425867.1">
    <property type="nucleotide sequence ID" value="NZ_FTMP01000002.1"/>
</dbReference>
<feature type="compositionally biased region" description="Polar residues" evidence="1">
    <location>
        <begin position="448"/>
        <end position="460"/>
    </location>
</feature>
<organism evidence="3 4">
    <name type="scientific">Aquipseudomonas alcaligenes</name>
    <name type="common">Pseudomonas alcaligenes</name>
    <dbReference type="NCBI Taxonomy" id="43263"/>
    <lineage>
        <taxon>Bacteria</taxon>
        <taxon>Pseudomonadati</taxon>
        <taxon>Pseudomonadota</taxon>
        <taxon>Gammaproteobacteria</taxon>
        <taxon>Pseudomonadales</taxon>
        <taxon>Pseudomonadaceae</taxon>
        <taxon>Aquipseudomonas</taxon>
    </lineage>
</organism>
<dbReference type="InterPro" id="IPR027417">
    <property type="entry name" value="P-loop_NTPase"/>
</dbReference>
<reference evidence="3 4" key="1">
    <citation type="submission" date="2017-01" db="EMBL/GenBank/DDBJ databases">
        <authorList>
            <person name="Mah S.A."/>
            <person name="Swanson W.J."/>
            <person name="Moy G.W."/>
            <person name="Vacquier V.D."/>
        </authorList>
    </citation>
    <scope>NUCLEOTIDE SEQUENCE [LARGE SCALE GENOMIC DNA]</scope>
    <source>
        <strain evidence="3 4">RU36E</strain>
    </source>
</reference>
<evidence type="ECO:0000256" key="1">
    <source>
        <dbReference type="SAM" id="MobiDB-lite"/>
    </source>
</evidence>